<keyword evidence="2" id="KW-1185">Reference proteome</keyword>
<dbReference type="EMBL" id="JABFTP020000103">
    <property type="protein sequence ID" value="KAL3277520.1"/>
    <property type="molecule type" value="Genomic_DNA"/>
</dbReference>
<sequence length="110" mass="11097">MLYKKSDELNQSQKLNDDLLSEKINLSGSSAQSQAVGSSKTMQIPAIVVSTGGSGNPVNSFPLSVGRSEGGAAVAKSVSVGVKSTTVAASFSANTKTNPSTVHVAANVSN</sequence>
<organism evidence="1 2">
    <name type="scientific">Cryptolaemus montrouzieri</name>
    <dbReference type="NCBI Taxonomy" id="559131"/>
    <lineage>
        <taxon>Eukaryota</taxon>
        <taxon>Metazoa</taxon>
        <taxon>Ecdysozoa</taxon>
        <taxon>Arthropoda</taxon>
        <taxon>Hexapoda</taxon>
        <taxon>Insecta</taxon>
        <taxon>Pterygota</taxon>
        <taxon>Neoptera</taxon>
        <taxon>Endopterygota</taxon>
        <taxon>Coleoptera</taxon>
        <taxon>Polyphaga</taxon>
        <taxon>Cucujiformia</taxon>
        <taxon>Coccinelloidea</taxon>
        <taxon>Coccinellidae</taxon>
        <taxon>Scymninae</taxon>
        <taxon>Scymnini</taxon>
        <taxon>Cryptolaemus</taxon>
    </lineage>
</organism>
<evidence type="ECO:0000313" key="2">
    <source>
        <dbReference type="Proteomes" id="UP001516400"/>
    </source>
</evidence>
<evidence type="ECO:0000313" key="1">
    <source>
        <dbReference type="EMBL" id="KAL3277520.1"/>
    </source>
</evidence>
<name>A0ABD2NGI6_9CUCU</name>
<proteinExistence type="predicted"/>
<dbReference type="Proteomes" id="UP001516400">
    <property type="component" value="Unassembled WGS sequence"/>
</dbReference>
<protein>
    <submittedName>
        <fullName evidence="1">Uncharacterized protein</fullName>
    </submittedName>
</protein>
<reference evidence="1 2" key="1">
    <citation type="journal article" date="2021" name="BMC Biol.">
        <title>Horizontally acquired antibacterial genes associated with adaptive radiation of ladybird beetles.</title>
        <authorList>
            <person name="Li H.S."/>
            <person name="Tang X.F."/>
            <person name="Huang Y.H."/>
            <person name="Xu Z.Y."/>
            <person name="Chen M.L."/>
            <person name="Du X.Y."/>
            <person name="Qiu B.Y."/>
            <person name="Chen P.T."/>
            <person name="Zhang W."/>
            <person name="Slipinski A."/>
            <person name="Escalona H.E."/>
            <person name="Waterhouse R.M."/>
            <person name="Zwick A."/>
            <person name="Pang H."/>
        </authorList>
    </citation>
    <scope>NUCLEOTIDE SEQUENCE [LARGE SCALE GENOMIC DNA]</scope>
    <source>
        <strain evidence="1">SYSU2018</strain>
    </source>
</reference>
<accession>A0ABD2NGI6</accession>
<comment type="caution">
    <text evidence="1">The sequence shown here is derived from an EMBL/GenBank/DDBJ whole genome shotgun (WGS) entry which is preliminary data.</text>
</comment>
<dbReference type="AlphaFoldDB" id="A0ABD2NGI6"/>
<gene>
    <name evidence="1" type="ORF">HHI36_012865</name>
</gene>